<dbReference type="Proteomes" id="UP000749559">
    <property type="component" value="Unassembled WGS sequence"/>
</dbReference>
<protein>
    <submittedName>
        <fullName evidence="1">Uncharacterized protein</fullName>
    </submittedName>
</protein>
<gene>
    <name evidence="1" type="ORF">OFUS_LOCUS6403</name>
</gene>
<dbReference type="OrthoDB" id="3647at2759"/>
<evidence type="ECO:0000313" key="1">
    <source>
        <dbReference type="EMBL" id="CAH1779604.1"/>
    </source>
</evidence>
<reference evidence="1" key="1">
    <citation type="submission" date="2022-03" db="EMBL/GenBank/DDBJ databases">
        <authorList>
            <person name="Martin C."/>
        </authorList>
    </citation>
    <scope>NUCLEOTIDE SEQUENCE</scope>
</reference>
<comment type="caution">
    <text evidence="1">The sequence shown here is derived from an EMBL/GenBank/DDBJ whole genome shotgun (WGS) entry which is preliminary data.</text>
</comment>
<organism evidence="1 2">
    <name type="scientific">Owenia fusiformis</name>
    <name type="common">Polychaete worm</name>
    <dbReference type="NCBI Taxonomy" id="6347"/>
    <lineage>
        <taxon>Eukaryota</taxon>
        <taxon>Metazoa</taxon>
        <taxon>Spiralia</taxon>
        <taxon>Lophotrochozoa</taxon>
        <taxon>Annelida</taxon>
        <taxon>Polychaeta</taxon>
        <taxon>Sedentaria</taxon>
        <taxon>Canalipalpata</taxon>
        <taxon>Sabellida</taxon>
        <taxon>Oweniida</taxon>
        <taxon>Oweniidae</taxon>
        <taxon>Owenia</taxon>
    </lineage>
</organism>
<accession>A0A8S4NF33</accession>
<dbReference type="EMBL" id="CAIIXF020000003">
    <property type="protein sequence ID" value="CAH1779604.1"/>
    <property type="molecule type" value="Genomic_DNA"/>
</dbReference>
<name>A0A8S4NF33_OWEFU</name>
<sequence length="101" mass="11651">HSFWNLTFHLLMSRPLEGVPEFVTGPLLLMEAIEKYKQLNTSDLIVYPPKVFNPWSWIVSKETSITECKSFGKINKTELKACRGFYNGSNTVTYHAHSWSL</sequence>
<proteinExistence type="predicted"/>
<evidence type="ECO:0000313" key="2">
    <source>
        <dbReference type="Proteomes" id="UP000749559"/>
    </source>
</evidence>
<keyword evidence="2" id="KW-1185">Reference proteome</keyword>
<dbReference type="AlphaFoldDB" id="A0A8S4NF33"/>
<feature type="non-terminal residue" evidence="1">
    <location>
        <position position="1"/>
    </location>
</feature>